<dbReference type="InterPro" id="IPR018574">
    <property type="entry name" value="Structure-sp_endonuc_su_Slx4"/>
</dbReference>
<dbReference type="Pfam" id="PF09494">
    <property type="entry name" value="Slx4"/>
    <property type="match status" value="1"/>
</dbReference>
<gene>
    <name evidence="9" type="ORF">PACTADRAFT_47795</name>
</gene>
<feature type="region of interest" description="Disordered" evidence="8">
    <location>
        <begin position="157"/>
        <end position="188"/>
    </location>
</feature>
<feature type="compositionally biased region" description="Acidic residues" evidence="8">
    <location>
        <begin position="175"/>
        <end position="188"/>
    </location>
</feature>
<feature type="compositionally biased region" description="Basic and acidic residues" evidence="8">
    <location>
        <begin position="165"/>
        <end position="174"/>
    </location>
</feature>
<evidence type="ECO:0000256" key="2">
    <source>
        <dbReference type="ARBA" id="ARBA00006661"/>
    </source>
</evidence>
<feature type="compositionally biased region" description="Basic and acidic residues" evidence="8">
    <location>
        <begin position="735"/>
        <end position="756"/>
    </location>
</feature>
<sequence length="954" mass="108652">MGEEEECGIGDKNELYISTQFQSKLDEWEAEDDVKLKLQKFKNDDDYQEKNSVPINSNSMRRGVYGRLELGGTVVMDSRQRKEEEEEKKKKKKKKKNSEKQRKRPKIKSITSHVTSNYSNFFNKSPETAKRQISILKLLSGRKRKVNDIIRRIQAIEGDSGDSGAEGRDRKSAVDDDDDDEEEYDDYEDQDLDNSVVLYKENEWFDIIKSINLKFPNLSKASKLTLSKITTSLTNNEEKLNLASSDGIWNIAANPPVKLTKDELTWLYDLDDYKNSDDFSNGKVCFNSSQLSNDDSEQLPFLMTLSQVLSGTDYGNKITKPDWEISDSSPELSPLPMDNTIVTEDKQLSRTEPQVKNNTIPNSNKSSSSIIADFSNVDGNDNKNRDTDDEIEEISKYKFKLSQRNKSQLETIGSSKKDPITLDTSLVVTNNEEKLRQQNNDRMEDPCSSMPDRISSKIQVPKSFVEPASSDMNLIESTSAKSPTNSSLNNHEIVTSSPVFSQLKFKKKNELENPNRFINQVEPENTNIVVLSSQESDYGHSINQLPGSFNENENENEEVAEIDEPATGSHVLTHKNSQEDTVYSTANSDFFDSIKLQEESSNLNENRKRKKVTETTRVEFKGKLKSLIKEPQENVTVMFKNRKRKSSHRSETNNSNNDNEQTKFSTTTKLIEVKKRKYDLDEIANSSEDEEGEDISVIEITKVFEETNHNDNSDDDNIIQVPSSQKSEIVFLSIADKDPHENVQSKNDSGKSKDEIYSTNNTAIESSNNYTNQDNVNQQLNNTDDEEEEEEYEENFESLSTQDLRTKLNSWGLKTSKSRAKMLETLKETSKLIDQSQLSQFQQNNNKNTESSQLPSLPLSQQENSQLSVKGQIFDKITDLVMKNESLHLDILMFKPISLKYFQKLLADANINIDISLVKKYLDEQGIVATENESVNKEGVEIDNDNDIPDDNSD</sequence>
<dbReference type="GO" id="GO:0033557">
    <property type="term" value="C:Slx1-Slx4 complex"/>
    <property type="evidence" value="ECO:0007669"/>
    <property type="project" value="InterPro"/>
</dbReference>
<evidence type="ECO:0000256" key="7">
    <source>
        <dbReference type="ARBA" id="ARBA00029496"/>
    </source>
</evidence>
<dbReference type="GO" id="GO:0006260">
    <property type="term" value="P:DNA replication"/>
    <property type="evidence" value="ECO:0007669"/>
    <property type="project" value="InterPro"/>
</dbReference>
<dbReference type="Proteomes" id="UP000094236">
    <property type="component" value="Unassembled WGS sequence"/>
</dbReference>
<reference evidence="10" key="1">
    <citation type="submission" date="2016-05" db="EMBL/GenBank/DDBJ databases">
        <title>Comparative genomics of biotechnologically important yeasts.</title>
        <authorList>
            <consortium name="DOE Joint Genome Institute"/>
            <person name="Riley R."/>
            <person name="Haridas S."/>
            <person name="Wolfe K.H."/>
            <person name="Lopes M.R."/>
            <person name="Hittinger C.T."/>
            <person name="Goker M."/>
            <person name="Salamov A."/>
            <person name="Wisecaver J."/>
            <person name="Long T.M."/>
            <person name="Aerts A.L."/>
            <person name="Barry K."/>
            <person name="Choi C."/>
            <person name="Clum A."/>
            <person name="Coughlan A.Y."/>
            <person name="Deshpande S."/>
            <person name="Douglass A.P."/>
            <person name="Hanson S.J."/>
            <person name="Klenk H.-P."/>
            <person name="Labutti K."/>
            <person name="Lapidus A."/>
            <person name="Lindquist E."/>
            <person name="Lipzen A."/>
            <person name="Meier-Kolthoff J.P."/>
            <person name="Ohm R.A."/>
            <person name="Otillar R.P."/>
            <person name="Pangilinan J."/>
            <person name="Peng Y."/>
            <person name="Rokas A."/>
            <person name="Rosa C.A."/>
            <person name="Scheuner C."/>
            <person name="Sibirny A.A."/>
            <person name="Slot J.C."/>
            <person name="Stielow J.B."/>
            <person name="Sun H."/>
            <person name="Kurtzman C.P."/>
            <person name="Blackwell M."/>
            <person name="Grigoriev I.V."/>
            <person name="Jeffries T.W."/>
        </authorList>
    </citation>
    <scope>NUCLEOTIDE SEQUENCE [LARGE SCALE GENOMIC DNA]</scope>
    <source>
        <strain evidence="10">NRRL Y-2460</strain>
    </source>
</reference>
<keyword evidence="5" id="KW-0234">DNA repair</keyword>
<feature type="region of interest" description="Disordered" evidence="8">
    <location>
        <begin position="840"/>
        <end position="862"/>
    </location>
</feature>
<evidence type="ECO:0000256" key="6">
    <source>
        <dbReference type="ARBA" id="ARBA00023242"/>
    </source>
</evidence>
<keyword evidence="10" id="KW-1185">Reference proteome</keyword>
<feature type="region of interest" description="Disordered" evidence="8">
    <location>
        <begin position="639"/>
        <end position="666"/>
    </location>
</feature>
<feature type="compositionally biased region" description="Basic residues" evidence="8">
    <location>
        <begin position="89"/>
        <end position="107"/>
    </location>
</feature>
<evidence type="ECO:0000256" key="3">
    <source>
        <dbReference type="ARBA" id="ARBA00022763"/>
    </source>
</evidence>
<evidence type="ECO:0000313" key="10">
    <source>
        <dbReference type="Proteomes" id="UP000094236"/>
    </source>
</evidence>
<protein>
    <recommendedName>
        <fullName evidence="7">Structure-specific endonuclease subunit SLX4</fullName>
    </recommendedName>
</protein>
<dbReference type="GO" id="GO:0006310">
    <property type="term" value="P:DNA recombination"/>
    <property type="evidence" value="ECO:0007669"/>
    <property type="project" value="UniProtKB-KW"/>
</dbReference>
<feature type="compositionally biased region" description="Polar residues" evidence="8">
    <location>
        <begin position="757"/>
        <end position="782"/>
    </location>
</feature>
<name>A0A1E4U1V2_PACTA</name>
<feature type="compositionally biased region" description="Polar residues" evidence="8">
    <location>
        <begin position="652"/>
        <end position="666"/>
    </location>
</feature>
<evidence type="ECO:0000256" key="4">
    <source>
        <dbReference type="ARBA" id="ARBA00023172"/>
    </source>
</evidence>
<accession>A0A1E4U1V2</accession>
<keyword evidence="3" id="KW-0227">DNA damage</keyword>
<comment type="subcellular location">
    <subcellularLocation>
        <location evidence="1">Nucleus</location>
    </subcellularLocation>
</comment>
<feature type="region of interest" description="Disordered" evidence="8">
    <location>
        <begin position="345"/>
        <end position="387"/>
    </location>
</feature>
<dbReference type="EMBL" id="KV454011">
    <property type="protein sequence ID" value="ODV97967.1"/>
    <property type="molecule type" value="Genomic_DNA"/>
</dbReference>
<evidence type="ECO:0000256" key="1">
    <source>
        <dbReference type="ARBA" id="ARBA00004123"/>
    </source>
</evidence>
<proteinExistence type="inferred from homology"/>
<dbReference type="AlphaFoldDB" id="A0A1E4U1V2"/>
<organism evidence="9 10">
    <name type="scientific">Pachysolen tannophilus NRRL Y-2460</name>
    <dbReference type="NCBI Taxonomy" id="669874"/>
    <lineage>
        <taxon>Eukaryota</taxon>
        <taxon>Fungi</taxon>
        <taxon>Dikarya</taxon>
        <taxon>Ascomycota</taxon>
        <taxon>Saccharomycotina</taxon>
        <taxon>Pichiomycetes</taxon>
        <taxon>Pachysolenaceae</taxon>
        <taxon>Pachysolen</taxon>
    </lineage>
</organism>
<keyword evidence="6" id="KW-0539">Nucleus</keyword>
<feature type="region of interest" description="Disordered" evidence="8">
    <location>
        <begin position="735"/>
        <end position="790"/>
    </location>
</feature>
<dbReference type="GO" id="GO:0006281">
    <property type="term" value="P:DNA repair"/>
    <property type="evidence" value="ECO:0007669"/>
    <property type="project" value="UniProtKB-KW"/>
</dbReference>
<feature type="compositionally biased region" description="Low complexity" evidence="8">
    <location>
        <begin position="357"/>
        <end position="376"/>
    </location>
</feature>
<keyword evidence="4" id="KW-0233">DNA recombination</keyword>
<evidence type="ECO:0000256" key="8">
    <source>
        <dbReference type="SAM" id="MobiDB-lite"/>
    </source>
</evidence>
<evidence type="ECO:0000256" key="5">
    <source>
        <dbReference type="ARBA" id="ARBA00023204"/>
    </source>
</evidence>
<feature type="region of interest" description="Disordered" evidence="8">
    <location>
        <begin position="71"/>
        <end position="110"/>
    </location>
</feature>
<dbReference type="OrthoDB" id="5349119at2759"/>
<comment type="similarity">
    <text evidence="2">Belongs to the SLX4 family.</text>
</comment>
<evidence type="ECO:0000313" key="9">
    <source>
        <dbReference type="EMBL" id="ODV97967.1"/>
    </source>
</evidence>